<dbReference type="RefSeq" id="WP_202857118.1">
    <property type="nucleotide sequence ID" value="NZ_JAEUGD010000044.1"/>
</dbReference>
<evidence type="ECO:0000256" key="2">
    <source>
        <dbReference type="ARBA" id="ARBA00022898"/>
    </source>
</evidence>
<keyword evidence="3" id="KW-0456">Lyase</keyword>
<evidence type="ECO:0000256" key="1">
    <source>
        <dbReference type="ARBA" id="ARBA00001933"/>
    </source>
</evidence>
<proteinExistence type="predicted"/>
<accession>A0A937FZZ3</accession>
<dbReference type="InterPro" id="IPR001926">
    <property type="entry name" value="TrpB-like_PALP"/>
</dbReference>
<evidence type="ECO:0000313" key="5">
    <source>
        <dbReference type="EMBL" id="MBL6447578.1"/>
    </source>
</evidence>
<keyword evidence="2" id="KW-0663">Pyridoxal phosphate</keyword>
<dbReference type="GO" id="GO:0009097">
    <property type="term" value="P:isoleucine biosynthetic process"/>
    <property type="evidence" value="ECO:0007669"/>
    <property type="project" value="TreeGrafter"/>
</dbReference>
<sequence>MIDAEVKSLLIEKFEQNRSKDVRSIFDYPLLPEIIKNNSYLLEAGNTPLWKLESLSDFFKLEIFLKCESNNPSGSFKDRETVLPLSIAWEKGEDHLYIYSSGNAACSAAYYGKINHKKITAIVPGDIYPEKLSYIIELGANVIMLGDELTVYEEGYETYQKALQILHPNNSYKDLSVNNIYRNEGGKTISVELVDQLNGVPDFIIAPTANGSLISGVWKGLTELYEIGYIHTLPQIVSVGVENASPIYDEINDLKKPKRTGKDKNYVVGSTLAASKSYDMHFAIRAIKESNGHALSCSWEEIVQAYKKFEHLESDLIKKENIILEPSAMTPFVALDQLRMDGRLKPNMKVVLLGTGDGHKSLSLLQPLLGELPVTNKLIGQDSNQIPSNKKDRNLIKINNDLESLLIELQKLS</sequence>
<dbReference type="GO" id="GO:0004794">
    <property type="term" value="F:threonine deaminase activity"/>
    <property type="evidence" value="ECO:0007669"/>
    <property type="project" value="TreeGrafter"/>
</dbReference>
<protein>
    <submittedName>
        <fullName evidence="5">Pyridoxal-phosphate dependent enzyme</fullName>
    </submittedName>
</protein>
<dbReference type="GO" id="GO:0006565">
    <property type="term" value="P:L-serine catabolic process"/>
    <property type="evidence" value="ECO:0007669"/>
    <property type="project" value="TreeGrafter"/>
</dbReference>
<dbReference type="Pfam" id="PF00291">
    <property type="entry name" value="PALP"/>
    <property type="match status" value="1"/>
</dbReference>
<reference evidence="5" key="1">
    <citation type="submission" date="2021-01" db="EMBL/GenBank/DDBJ databases">
        <title>Fulvivirga kasyanovii gen. nov., sp nov., a novel member of the phylum Bacteroidetes isolated from seawater in a mussel farm.</title>
        <authorList>
            <person name="Zhao L.-H."/>
            <person name="Wang Z.-J."/>
        </authorList>
    </citation>
    <scope>NUCLEOTIDE SEQUENCE</scope>
    <source>
        <strain evidence="5">29W222</strain>
    </source>
</reference>
<feature type="domain" description="Tryptophan synthase beta chain-like PALP" evidence="4">
    <location>
        <begin position="42"/>
        <end position="356"/>
    </location>
</feature>
<dbReference type="GO" id="GO:0003941">
    <property type="term" value="F:L-serine ammonia-lyase activity"/>
    <property type="evidence" value="ECO:0007669"/>
    <property type="project" value="TreeGrafter"/>
</dbReference>
<dbReference type="Proteomes" id="UP000614216">
    <property type="component" value="Unassembled WGS sequence"/>
</dbReference>
<dbReference type="SUPFAM" id="SSF53686">
    <property type="entry name" value="Tryptophan synthase beta subunit-like PLP-dependent enzymes"/>
    <property type="match status" value="1"/>
</dbReference>
<dbReference type="GO" id="GO:0006567">
    <property type="term" value="P:L-threonine catabolic process"/>
    <property type="evidence" value="ECO:0007669"/>
    <property type="project" value="TreeGrafter"/>
</dbReference>
<dbReference type="PANTHER" id="PTHR48078">
    <property type="entry name" value="THREONINE DEHYDRATASE, MITOCHONDRIAL-RELATED"/>
    <property type="match status" value="1"/>
</dbReference>
<dbReference type="InterPro" id="IPR050147">
    <property type="entry name" value="Ser/Thr_Dehydratase"/>
</dbReference>
<organism evidence="5 6">
    <name type="scientific">Fulvivirga marina</name>
    <dbReference type="NCBI Taxonomy" id="2494733"/>
    <lineage>
        <taxon>Bacteria</taxon>
        <taxon>Pseudomonadati</taxon>
        <taxon>Bacteroidota</taxon>
        <taxon>Cytophagia</taxon>
        <taxon>Cytophagales</taxon>
        <taxon>Fulvivirgaceae</taxon>
        <taxon>Fulvivirga</taxon>
    </lineage>
</organism>
<dbReference type="InterPro" id="IPR036052">
    <property type="entry name" value="TrpB-like_PALP_sf"/>
</dbReference>
<evidence type="ECO:0000313" key="6">
    <source>
        <dbReference type="Proteomes" id="UP000614216"/>
    </source>
</evidence>
<dbReference type="AlphaFoldDB" id="A0A937FZZ3"/>
<dbReference type="PANTHER" id="PTHR48078:SF6">
    <property type="entry name" value="L-THREONINE DEHYDRATASE CATABOLIC TDCB"/>
    <property type="match status" value="1"/>
</dbReference>
<evidence type="ECO:0000259" key="4">
    <source>
        <dbReference type="Pfam" id="PF00291"/>
    </source>
</evidence>
<name>A0A937FZZ3_9BACT</name>
<comment type="caution">
    <text evidence="5">The sequence shown here is derived from an EMBL/GenBank/DDBJ whole genome shotgun (WGS) entry which is preliminary data.</text>
</comment>
<gene>
    <name evidence="5" type="ORF">JMN32_14765</name>
</gene>
<dbReference type="EMBL" id="JAEUGD010000044">
    <property type="protein sequence ID" value="MBL6447578.1"/>
    <property type="molecule type" value="Genomic_DNA"/>
</dbReference>
<evidence type="ECO:0000256" key="3">
    <source>
        <dbReference type="ARBA" id="ARBA00023239"/>
    </source>
</evidence>
<keyword evidence="6" id="KW-1185">Reference proteome</keyword>
<comment type="cofactor">
    <cofactor evidence="1">
        <name>pyridoxal 5'-phosphate</name>
        <dbReference type="ChEBI" id="CHEBI:597326"/>
    </cofactor>
</comment>
<dbReference type="Gene3D" id="3.40.50.1100">
    <property type="match status" value="2"/>
</dbReference>